<organism evidence="1 2">
    <name type="scientific">Dryococelus australis</name>
    <dbReference type="NCBI Taxonomy" id="614101"/>
    <lineage>
        <taxon>Eukaryota</taxon>
        <taxon>Metazoa</taxon>
        <taxon>Ecdysozoa</taxon>
        <taxon>Arthropoda</taxon>
        <taxon>Hexapoda</taxon>
        <taxon>Insecta</taxon>
        <taxon>Pterygota</taxon>
        <taxon>Neoptera</taxon>
        <taxon>Polyneoptera</taxon>
        <taxon>Phasmatodea</taxon>
        <taxon>Verophasmatodea</taxon>
        <taxon>Anareolatae</taxon>
        <taxon>Phasmatidae</taxon>
        <taxon>Eurycanthinae</taxon>
        <taxon>Dryococelus</taxon>
    </lineage>
</organism>
<dbReference type="PANTHER" id="PTHR45913">
    <property type="entry name" value="EPM2A-INTERACTING PROTEIN 1"/>
    <property type="match status" value="1"/>
</dbReference>
<gene>
    <name evidence="1" type="ORF">PR048_011115</name>
</gene>
<comment type="caution">
    <text evidence="1">The sequence shown here is derived from an EMBL/GenBank/DDBJ whole genome shotgun (WGS) entry which is preliminary data.</text>
</comment>
<evidence type="ECO:0008006" key="3">
    <source>
        <dbReference type="Google" id="ProtNLM"/>
    </source>
</evidence>
<accession>A0ABQ9HL90</accession>
<evidence type="ECO:0000313" key="2">
    <source>
        <dbReference type="Proteomes" id="UP001159363"/>
    </source>
</evidence>
<protein>
    <recommendedName>
        <fullName evidence="3">Zinc finger BED domain-containing protein 5</fullName>
    </recommendedName>
</protein>
<dbReference type="PANTHER" id="PTHR45913:SF19">
    <property type="entry name" value="LOW QUALITY PROTEIN: ZINC FINGER BED DOMAIN-CONTAINING PROTEIN 5-LIKE"/>
    <property type="match status" value="1"/>
</dbReference>
<evidence type="ECO:0000313" key="1">
    <source>
        <dbReference type="EMBL" id="KAJ8884919.1"/>
    </source>
</evidence>
<name>A0ABQ9HL90_9NEOP</name>
<proteinExistence type="predicted"/>
<dbReference type="Proteomes" id="UP001159363">
    <property type="component" value="Chromosome X"/>
</dbReference>
<keyword evidence="2" id="KW-1185">Reference proteome</keyword>
<sequence length="130" mass="14862">MGSHHQSLLLYTEVRWFSHGKALTSLMELHAEVTEFLMEHNAPLATVLNDEDWVCKLAHLADIFRKIKLVLLPFSTTELCEAGFLAYMATKIKYRSHLNAQPDICLQLSSIIPEIRKLCKKMQPNVSHSD</sequence>
<reference evidence="1 2" key="1">
    <citation type="submission" date="2023-02" db="EMBL/GenBank/DDBJ databases">
        <title>LHISI_Scaffold_Assembly.</title>
        <authorList>
            <person name="Stuart O.P."/>
            <person name="Cleave R."/>
            <person name="Magrath M.J.L."/>
            <person name="Mikheyev A.S."/>
        </authorList>
    </citation>
    <scope>NUCLEOTIDE SEQUENCE [LARGE SCALE GENOMIC DNA]</scope>
    <source>
        <strain evidence="1">Daus_M_001</strain>
        <tissue evidence="1">Leg muscle</tissue>
    </source>
</reference>
<dbReference type="EMBL" id="JARBHB010000004">
    <property type="protein sequence ID" value="KAJ8884919.1"/>
    <property type="molecule type" value="Genomic_DNA"/>
</dbReference>